<dbReference type="AlphaFoldDB" id="A0A9D4P4E7"/>
<dbReference type="CDD" id="cd03784">
    <property type="entry name" value="GT1_Gtf-like"/>
    <property type="match status" value="1"/>
</dbReference>
<dbReference type="Proteomes" id="UP000828236">
    <property type="component" value="Unassembled WGS sequence"/>
</dbReference>
<reference evidence="6" key="2">
    <citation type="journal article" date="2021" name="World Allergy Organ. J.">
        <title>Chromosome-level assembly of Dermatophagoides farinae genome and transcriptome reveals two novel allergens Der f 37 and Der f 39.</title>
        <authorList>
            <person name="Chen J."/>
            <person name="Cai Z."/>
            <person name="Fan D."/>
            <person name="Hu J."/>
            <person name="Hou Y."/>
            <person name="He Y."/>
            <person name="Zhang Z."/>
            <person name="Zhao Z."/>
            <person name="Gao P."/>
            <person name="Hu W."/>
            <person name="Sun J."/>
            <person name="Li J."/>
            <person name="Ji K."/>
        </authorList>
    </citation>
    <scope>NUCLEOTIDE SEQUENCE</scope>
    <source>
        <strain evidence="6">JKM2019</strain>
    </source>
</reference>
<sequence length="455" mass="51806">MANQHLKIFFMAVDGVGHINACIGLAQPLIKRGHEVIFLTNEFFSGTYEKFGFKEIVLKSAKVKQIMNKEGNQKAEEHPTKAMASVLKKFRDDGTLSGKPSIEKLQDFKPGGDNEFANLMYESVKEQNPQLITLIDEEKPDLIIMDQFILPPCVAYGKIPWAFLCSACPRFLYDSDDIPPMCSGYPSNDRTGWDEFKAKMEKTNIEGMRYSQNLINKEFGYPEVSEKHFIFKSPYMNIYGYPKELDYADIVPLPDNHIRVDAFCREIKETFELPEEFKTKIKPNDKLIYLSMGSIGSIDVDLMKKLVNELSKSSHKFIISMGPLNDQYQLADNMWGQAFVPQTNVIPLVDLVITHGGNNTVTETFSFGKPMIVMPLFGDQYDNAQRILEKGFGSRIDPYNFNDGELNKMIDQIFANEQIQKRCQQAAERIAKANSKEKACEKIESIMAKLKLNVN</sequence>
<proteinExistence type="inferred from homology"/>
<dbReference type="InterPro" id="IPR035595">
    <property type="entry name" value="UDP_glycos_trans_CS"/>
</dbReference>
<dbReference type="PANTHER" id="PTHR48043:SF145">
    <property type="entry name" value="FI06409P-RELATED"/>
    <property type="match status" value="1"/>
</dbReference>
<dbReference type="GO" id="GO:0016020">
    <property type="term" value="C:membrane"/>
    <property type="evidence" value="ECO:0007669"/>
    <property type="project" value="UniProtKB-SubCell"/>
</dbReference>
<dbReference type="EMBL" id="SDOV01000002">
    <property type="protein sequence ID" value="KAH7643818.1"/>
    <property type="molecule type" value="Genomic_DNA"/>
</dbReference>
<organism evidence="6">
    <name type="scientific">Dermatophagoides farinae</name>
    <name type="common">American house dust mite</name>
    <dbReference type="NCBI Taxonomy" id="6954"/>
    <lineage>
        <taxon>Eukaryota</taxon>
        <taxon>Metazoa</taxon>
        <taxon>Ecdysozoa</taxon>
        <taxon>Arthropoda</taxon>
        <taxon>Chelicerata</taxon>
        <taxon>Arachnida</taxon>
        <taxon>Acari</taxon>
        <taxon>Acariformes</taxon>
        <taxon>Sarcoptiformes</taxon>
        <taxon>Astigmata</taxon>
        <taxon>Psoroptidia</taxon>
        <taxon>Analgoidea</taxon>
        <taxon>Pyroglyphidae</taxon>
        <taxon>Dermatophagoidinae</taxon>
        <taxon>Dermatophagoides</taxon>
    </lineage>
</organism>
<dbReference type="PANTHER" id="PTHR48043">
    <property type="entry name" value="EG:EG0003.4 PROTEIN-RELATED"/>
    <property type="match status" value="1"/>
</dbReference>
<evidence type="ECO:0000313" key="6">
    <source>
        <dbReference type="EMBL" id="KAH7643818.1"/>
    </source>
</evidence>
<accession>A0A9D4P4E7</accession>
<dbReference type="OrthoDB" id="6499590at2759"/>
<dbReference type="InterPro" id="IPR050271">
    <property type="entry name" value="UDP-glycosyltransferase"/>
</dbReference>
<comment type="similarity">
    <text evidence="1 4">Belongs to the UDP-glycosyltransferase family.</text>
</comment>
<dbReference type="PROSITE" id="PS00375">
    <property type="entry name" value="UDPGT"/>
    <property type="match status" value="1"/>
</dbReference>
<keyword evidence="3 4" id="KW-0808">Transferase</keyword>
<comment type="catalytic activity">
    <reaction evidence="5">
        <text>glucuronate acceptor + UDP-alpha-D-glucuronate = acceptor beta-D-glucuronoside + UDP + H(+)</text>
        <dbReference type="Rhea" id="RHEA:21032"/>
        <dbReference type="ChEBI" id="CHEBI:15378"/>
        <dbReference type="ChEBI" id="CHEBI:58052"/>
        <dbReference type="ChEBI" id="CHEBI:58223"/>
        <dbReference type="ChEBI" id="CHEBI:132367"/>
        <dbReference type="ChEBI" id="CHEBI:132368"/>
        <dbReference type="EC" id="2.4.1.17"/>
    </reaction>
</comment>
<evidence type="ECO:0000256" key="5">
    <source>
        <dbReference type="RuleBase" id="RU362059"/>
    </source>
</evidence>
<comment type="subcellular location">
    <subcellularLocation>
        <location evidence="5">Membrane</location>
        <topology evidence="5">Single-pass membrane protein</topology>
    </subcellularLocation>
</comment>
<reference evidence="6" key="1">
    <citation type="submission" date="2020-06" db="EMBL/GenBank/DDBJ databases">
        <authorList>
            <person name="Ji K."/>
            <person name="Li J."/>
        </authorList>
    </citation>
    <scope>NUCLEOTIDE SEQUENCE</scope>
    <source>
        <strain evidence="6">JKM2019</strain>
        <tissue evidence="6">Whole body</tissue>
    </source>
</reference>
<comment type="caution">
    <text evidence="6">The sequence shown here is derived from an EMBL/GenBank/DDBJ whole genome shotgun (WGS) entry which is preliminary data.</text>
</comment>
<name>A0A9D4P4E7_DERFA</name>
<evidence type="ECO:0000256" key="3">
    <source>
        <dbReference type="ARBA" id="ARBA00022679"/>
    </source>
</evidence>
<evidence type="ECO:0000256" key="1">
    <source>
        <dbReference type="ARBA" id="ARBA00009995"/>
    </source>
</evidence>
<keyword evidence="2 4" id="KW-0328">Glycosyltransferase</keyword>
<dbReference type="Pfam" id="PF00201">
    <property type="entry name" value="UDPGT"/>
    <property type="match status" value="1"/>
</dbReference>
<dbReference type="InterPro" id="IPR002213">
    <property type="entry name" value="UDP_glucos_trans"/>
</dbReference>
<dbReference type="EC" id="2.4.1.17" evidence="5"/>
<gene>
    <name evidence="6" type="ORF">HUG17_6180</name>
</gene>
<evidence type="ECO:0000256" key="4">
    <source>
        <dbReference type="RuleBase" id="RU003718"/>
    </source>
</evidence>
<dbReference type="Gene3D" id="3.40.50.2000">
    <property type="entry name" value="Glycogen Phosphorylase B"/>
    <property type="match status" value="2"/>
</dbReference>
<dbReference type="SUPFAM" id="SSF53756">
    <property type="entry name" value="UDP-Glycosyltransferase/glycogen phosphorylase"/>
    <property type="match status" value="1"/>
</dbReference>
<protein>
    <recommendedName>
        <fullName evidence="5">UDP-glucuronosyltransferase</fullName>
        <ecNumber evidence="5">2.4.1.17</ecNumber>
    </recommendedName>
</protein>
<dbReference type="GO" id="GO:0015020">
    <property type="term" value="F:glucuronosyltransferase activity"/>
    <property type="evidence" value="ECO:0007669"/>
    <property type="project" value="UniProtKB-EC"/>
</dbReference>
<evidence type="ECO:0000256" key="2">
    <source>
        <dbReference type="ARBA" id="ARBA00022676"/>
    </source>
</evidence>